<evidence type="ECO:0000256" key="1">
    <source>
        <dbReference type="SAM" id="MobiDB-lite"/>
    </source>
</evidence>
<proteinExistence type="predicted"/>
<sequence length="100" mass="11387">MSLPLQGAPLRTYCILSSPRVQRQKMKRPPQELFNRSEKIPARQRHKTVVFLDFAVVISASMGKLNFPRVHSDVPPSLELQVKDNREGNKDDSADDSKKD</sequence>
<keyword evidence="3" id="KW-1185">Reference proteome</keyword>
<feature type="region of interest" description="Disordered" evidence="1">
    <location>
        <begin position="20"/>
        <end position="40"/>
    </location>
</feature>
<dbReference type="Proteomes" id="UP000886998">
    <property type="component" value="Unassembled WGS sequence"/>
</dbReference>
<protein>
    <submittedName>
        <fullName evidence="2">Uncharacterized protein</fullName>
    </submittedName>
</protein>
<accession>A0A8X6XGL2</accession>
<feature type="region of interest" description="Disordered" evidence="1">
    <location>
        <begin position="76"/>
        <end position="100"/>
    </location>
</feature>
<dbReference type="AlphaFoldDB" id="A0A8X6XGL2"/>
<evidence type="ECO:0000313" key="3">
    <source>
        <dbReference type="Proteomes" id="UP000886998"/>
    </source>
</evidence>
<evidence type="ECO:0000313" key="2">
    <source>
        <dbReference type="EMBL" id="GFY52716.1"/>
    </source>
</evidence>
<reference evidence="2" key="1">
    <citation type="submission" date="2020-08" db="EMBL/GenBank/DDBJ databases">
        <title>Multicomponent nature underlies the extraordinary mechanical properties of spider dragline silk.</title>
        <authorList>
            <person name="Kono N."/>
            <person name="Nakamura H."/>
            <person name="Mori M."/>
            <person name="Yoshida Y."/>
            <person name="Ohtoshi R."/>
            <person name="Malay A.D."/>
            <person name="Moran D.A.P."/>
            <person name="Tomita M."/>
            <person name="Numata K."/>
            <person name="Arakawa K."/>
        </authorList>
    </citation>
    <scope>NUCLEOTIDE SEQUENCE</scope>
</reference>
<name>A0A8X6XGL2_9ARAC</name>
<dbReference type="EMBL" id="BMAV01008831">
    <property type="protein sequence ID" value="GFY52716.1"/>
    <property type="molecule type" value="Genomic_DNA"/>
</dbReference>
<feature type="compositionally biased region" description="Basic and acidic residues" evidence="1">
    <location>
        <begin position="81"/>
        <end position="100"/>
    </location>
</feature>
<organism evidence="2 3">
    <name type="scientific">Trichonephila inaurata madagascariensis</name>
    <dbReference type="NCBI Taxonomy" id="2747483"/>
    <lineage>
        <taxon>Eukaryota</taxon>
        <taxon>Metazoa</taxon>
        <taxon>Ecdysozoa</taxon>
        <taxon>Arthropoda</taxon>
        <taxon>Chelicerata</taxon>
        <taxon>Arachnida</taxon>
        <taxon>Araneae</taxon>
        <taxon>Araneomorphae</taxon>
        <taxon>Entelegynae</taxon>
        <taxon>Araneoidea</taxon>
        <taxon>Nephilidae</taxon>
        <taxon>Trichonephila</taxon>
        <taxon>Trichonephila inaurata</taxon>
    </lineage>
</organism>
<gene>
    <name evidence="2" type="ORF">TNIN_218981</name>
</gene>
<comment type="caution">
    <text evidence="2">The sequence shown here is derived from an EMBL/GenBank/DDBJ whole genome shotgun (WGS) entry which is preliminary data.</text>
</comment>